<name>A0A1J4KGM4_9EUKA</name>
<dbReference type="GO" id="GO:0022625">
    <property type="term" value="C:cytosolic large ribosomal subunit"/>
    <property type="evidence" value="ECO:0007669"/>
    <property type="project" value="TreeGrafter"/>
</dbReference>
<dbReference type="InterPro" id="IPR020040">
    <property type="entry name" value="Ribosomal_uL6_a/b-dom"/>
</dbReference>
<comment type="similarity">
    <text evidence="1">Belongs to the universal ribosomal protein uL6 family.</text>
</comment>
<evidence type="ECO:0000313" key="9">
    <source>
        <dbReference type="Proteomes" id="UP000179807"/>
    </source>
</evidence>
<dbReference type="InterPro" id="IPR002359">
    <property type="entry name" value="Ribosomal_uL6_CS2"/>
</dbReference>
<organism evidence="8 9">
    <name type="scientific">Tritrichomonas foetus</name>
    <dbReference type="NCBI Taxonomy" id="1144522"/>
    <lineage>
        <taxon>Eukaryota</taxon>
        <taxon>Metamonada</taxon>
        <taxon>Parabasalia</taxon>
        <taxon>Tritrichomonadida</taxon>
        <taxon>Tritrichomonadidae</taxon>
        <taxon>Tritrichomonas</taxon>
    </lineage>
</organism>
<dbReference type="GO" id="GO:0003735">
    <property type="term" value="F:structural constituent of ribosome"/>
    <property type="evidence" value="ECO:0007669"/>
    <property type="project" value="InterPro"/>
</dbReference>
<evidence type="ECO:0000256" key="2">
    <source>
        <dbReference type="ARBA" id="ARBA00022730"/>
    </source>
</evidence>
<feature type="domain" description="Large ribosomal subunit protein uL6 alpha-beta" evidence="6">
    <location>
        <begin position="15"/>
        <end position="87"/>
    </location>
</feature>
<dbReference type="Pfam" id="PF00347">
    <property type="entry name" value="Ribosomal_L6"/>
    <property type="match status" value="1"/>
</dbReference>
<dbReference type="EMBL" id="MLAK01000617">
    <property type="protein sequence ID" value="OHT10210.1"/>
    <property type="molecule type" value="Genomic_DNA"/>
</dbReference>
<dbReference type="Proteomes" id="UP000179807">
    <property type="component" value="Unassembled WGS sequence"/>
</dbReference>
<evidence type="ECO:0000256" key="1">
    <source>
        <dbReference type="ARBA" id="ARBA00009356"/>
    </source>
</evidence>
<dbReference type="FunFam" id="3.90.930.12:FF:000004">
    <property type="entry name" value="60S ribosomal protein L9"/>
    <property type="match status" value="1"/>
</dbReference>
<keyword evidence="9" id="KW-1185">Reference proteome</keyword>
<dbReference type="InterPro" id="IPR000702">
    <property type="entry name" value="Ribosomal_uL6-like"/>
</dbReference>
<gene>
    <name evidence="8" type="ORF">TRFO_20494</name>
</gene>
<reference evidence="7" key="3">
    <citation type="journal article" date="2017" name="Biol. Cell">
        <title>The costa of trichomonads: A complex macromolecular cytoskeleton structure made of uncommon proteins.</title>
        <authorList>
            <person name="de Andrade Rosa I."/>
            <person name="Brigido M.C."/>
            <person name="de Oliveira Santos E."/>
            <person name="Gonzaga L."/>
            <person name="Zingali R.B."/>
            <person name="de Vasconcelos A.T."/>
            <person name="de Souza W."/>
            <person name="Benchimol M."/>
        </authorList>
    </citation>
    <scope>NUCLEOTIDE SEQUENCE</scope>
    <source>
        <strain evidence="7">20494</strain>
    </source>
</reference>
<dbReference type="PANTHER" id="PTHR11655:SF16">
    <property type="entry name" value="60S RIBOSOMAL PROTEIN L9"/>
    <property type="match status" value="1"/>
</dbReference>
<dbReference type="GeneID" id="94836137"/>
<dbReference type="VEuPathDB" id="TrichDB:TRFO_20494"/>
<dbReference type="PROSITE" id="PS00700">
    <property type="entry name" value="RIBOSOMAL_L6_2"/>
    <property type="match status" value="1"/>
</dbReference>
<dbReference type="RefSeq" id="XP_068363346.1">
    <property type="nucleotide sequence ID" value="XM_068501433.1"/>
</dbReference>
<keyword evidence="2" id="KW-0699">rRNA-binding</keyword>
<reference evidence="7" key="1">
    <citation type="submission" date="2016-07" db="EMBL/GenBank/DDBJ databases">
        <authorList>
            <person name="Rosa I.A."/>
            <person name="Brigido M.C."/>
            <person name="Santos E.O."/>
            <person name="Almeida L.G.P."/>
            <person name="Zingalli R.B."/>
            <person name="Vasconcelos A.T.R."/>
            <person name="Souza W."/>
            <person name="Benchimol M."/>
        </authorList>
    </citation>
    <scope>NUCLEOTIDE SEQUENCE</scope>
    <source>
        <strain evidence="7">20494</strain>
    </source>
</reference>
<reference evidence="8 9" key="2">
    <citation type="submission" date="2016-10" db="EMBL/GenBank/DDBJ databases">
        <authorList>
            <person name="Benchimol M."/>
            <person name="Almeida L.G."/>
            <person name="Vasconcelos A.T."/>
            <person name="Perreira-Neves A."/>
            <person name="Rosa I.A."/>
            <person name="Tasca T."/>
            <person name="Bogo M.R."/>
            <person name="de Souza W."/>
        </authorList>
    </citation>
    <scope>NUCLEOTIDE SEQUENCE [LARGE SCALE GENOMIC DNA]</scope>
    <source>
        <strain evidence="8 9">K</strain>
    </source>
</reference>
<dbReference type="GO" id="GO:0019843">
    <property type="term" value="F:rRNA binding"/>
    <property type="evidence" value="ECO:0007669"/>
    <property type="project" value="UniProtKB-KW"/>
</dbReference>
<dbReference type="FunFam" id="3.90.930.12:FF:000008">
    <property type="entry name" value="50S ribosomal protein L6"/>
    <property type="match status" value="1"/>
</dbReference>
<keyword evidence="3" id="KW-0694">RNA-binding</keyword>
<protein>
    <submittedName>
        <fullName evidence="8">Ribosomal protein L6</fullName>
    </submittedName>
</protein>
<accession>A0A1J4KGM4</accession>
<evidence type="ECO:0000313" key="7">
    <source>
        <dbReference type="EMBL" id="ARM19867.1"/>
    </source>
</evidence>
<dbReference type="SUPFAM" id="SSF56053">
    <property type="entry name" value="Ribosomal protein L6"/>
    <property type="match status" value="2"/>
</dbReference>
<evidence type="ECO:0000256" key="4">
    <source>
        <dbReference type="ARBA" id="ARBA00022980"/>
    </source>
</evidence>
<dbReference type="Gene3D" id="3.90.930.12">
    <property type="entry name" value="Ribosomal protein L6, alpha-beta domain"/>
    <property type="match status" value="2"/>
</dbReference>
<dbReference type="PANTHER" id="PTHR11655">
    <property type="entry name" value="60S/50S RIBOSOMAL PROTEIN L6/L9"/>
    <property type="match status" value="1"/>
</dbReference>
<dbReference type="GO" id="GO:0002181">
    <property type="term" value="P:cytoplasmic translation"/>
    <property type="evidence" value="ECO:0007669"/>
    <property type="project" value="TreeGrafter"/>
</dbReference>
<evidence type="ECO:0000256" key="3">
    <source>
        <dbReference type="ARBA" id="ARBA00022884"/>
    </source>
</evidence>
<evidence type="ECO:0000256" key="5">
    <source>
        <dbReference type="ARBA" id="ARBA00023274"/>
    </source>
</evidence>
<dbReference type="AlphaFoldDB" id="A0A1J4KGM4"/>
<keyword evidence="4 8" id="KW-0689">Ribosomal protein</keyword>
<dbReference type="OrthoDB" id="10252633at2759"/>
<dbReference type="EMBL" id="KX579635">
    <property type="protein sequence ID" value="ARM19867.1"/>
    <property type="molecule type" value="Genomic_DNA"/>
</dbReference>
<evidence type="ECO:0000259" key="6">
    <source>
        <dbReference type="Pfam" id="PF00347"/>
    </source>
</evidence>
<sequence>MPRPVLHQDHLKIEKDVKVQIKSGVVTITGKRGSLTRDLSCLHLDFEWDEAEKQVVARCWFGNRKLVARIGTLFGHIKNMITGVTRGYRYKMRFVTAHFPIKHTISDKNDEFAFTHFMGQREKKRVVAPAGVIIKDSPSQKEEIWVEGNSLDDVSLTCAKIHQHTHIHNKDLRKFLDGIYVSEKGYIEDEE</sequence>
<keyword evidence="5" id="KW-0687">Ribonucleoprotein</keyword>
<dbReference type="PIRSF" id="PIRSF002162">
    <property type="entry name" value="Ribosomal_L6"/>
    <property type="match status" value="1"/>
</dbReference>
<evidence type="ECO:0000313" key="8">
    <source>
        <dbReference type="EMBL" id="OHT10210.1"/>
    </source>
</evidence>
<dbReference type="InterPro" id="IPR036789">
    <property type="entry name" value="Ribosomal_uL6-like_a/b-dom_sf"/>
</dbReference>
<proteinExistence type="inferred from homology"/>